<keyword evidence="1" id="KW-0732">Signal</keyword>
<keyword evidence="3" id="KW-1185">Reference proteome</keyword>
<protein>
    <submittedName>
        <fullName evidence="2">Uncharacterized protein</fullName>
    </submittedName>
</protein>
<feature type="signal peptide" evidence="1">
    <location>
        <begin position="1"/>
        <end position="16"/>
    </location>
</feature>
<evidence type="ECO:0000256" key="1">
    <source>
        <dbReference type="SAM" id="SignalP"/>
    </source>
</evidence>
<comment type="caution">
    <text evidence="2">The sequence shown here is derived from an EMBL/GenBank/DDBJ whole genome shotgun (WGS) entry which is preliminary data.</text>
</comment>
<gene>
    <name evidence="2" type="ORF">LITE_LOCUS11469</name>
</gene>
<accession>A0AAV0IXE0</accession>
<dbReference type="AlphaFoldDB" id="A0AAV0IXE0"/>
<evidence type="ECO:0000313" key="3">
    <source>
        <dbReference type="Proteomes" id="UP001154282"/>
    </source>
</evidence>
<evidence type="ECO:0000313" key="2">
    <source>
        <dbReference type="EMBL" id="CAI0402108.1"/>
    </source>
</evidence>
<organism evidence="2 3">
    <name type="scientific">Linum tenue</name>
    <dbReference type="NCBI Taxonomy" id="586396"/>
    <lineage>
        <taxon>Eukaryota</taxon>
        <taxon>Viridiplantae</taxon>
        <taxon>Streptophyta</taxon>
        <taxon>Embryophyta</taxon>
        <taxon>Tracheophyta</taxon>
        <taxon>Spermatophyta</taxon>
        <taxon>Magnoliopsida</taxon>
        <taxon>eudicotyledons</taxon>
        <taxon>Gunneridae</taxon>
        <taxon>Pentapetalae</taxon>
        <taxon>rosids</taxon>
        <taxon>fabids</taxon>
        <taxon>Malpighiales</taxon>
        <taxon>Linaceae</taxon>
        <taxon>Linum</taxon>
    </lineage>
</organism>
<dbReference type="Proteomes" id="UP001154282">
    <property type="component" value="Unassembled WGS sequence"/>
</dbReference>
<name>A0AAV0IXE0_9ROSI</name>
<reference evidence="2" key="1">
    <citation type="submission" date="2022-08" db="EMBL/GenBank/DDBJ databases">
        <authorList>
            <person name="Gutierrez-Valencia J."/>
        </authorList>
    </citation>
    <scope>NUCLEOTIDE SEQUENCE</scope>
</reference>
<dbReference type="EMBL" id="CAMGYJ010000004">
    <property type="protein sequence ID" value="CAI0402108.1"/>
    <property type="molecule type" value="Genomic_DNA"/>
</dbReference>
<sequence length="98" mass="10849">MCHLVGINLAHICAFGFQECMTCSTISWAPGISRPFFFRTSTKHLARIFLSMCQRHSKCLDDGNMTLTVSTNPPALSLTIACGVIDPRMNCKCLKIHS</sequence>
<proteinExistence type="predicted"/>
<feature type="chain" id="PRO_5044021263" evidence="1">
    <location>
        <begin position="17"/>
        <end position="98"/>
    </location>
</feature>